<dbReference type="InterPro" id="IPR014777">
    <property type="entry name" value="4pyrrole_Mease_sub1"/>
</dbReference>
<evidence type="ECO:0000256" key="6">
    <source>
        <dbReference type="HAMAP-Rule" id="MF_01877"/>
    </source>
</evidence>
<dbReference type="EMBL" id="CP142433">
    <property type="protein sequence ID" value="XBC46730.1"/>
    <property type="molecule type" value="Genomic_DNA"/>
</dbReference>
<feature type="domain" description="Tetrapyrrole methylase" evidence="7">
    <location>
        <begin position="15"/>
        <end position="215"/>
    </location>
</feature>
<keyword evidence="3 6" id="KW-0489">Methyltransferase</keyword>
<keyword evidence="5 6" id="KW-0949">S-adenosyl-L-methionine</keyword>
<comment type="function">
    <text evidence="6">Catalyzes the 2'-O-methylation of the ribose of cytidine 1402 (C1402) in 16S rRNA.</text>
</comment>
<accession>A0AB74TRL0</accession>
<name>A0AB74TRL0_9LACT</name>
<comment type="subcellular location">
    <subcellularLocation>
        <location evidence="6">Cytoplasm</location>
    </subcellularLocation>
</comment>
<dbReference type="FunFam" id="3.30.950.10:FF:000002">
    <property type="entry name" value="Ribosomal RNA small subunit methyltransferase I"/>
    <property type="match status" value="1"/>
</dbReference>
<dbReference type="SUPFAM" id="SSF53790">
    <property type="entry name" value="Tetrapyrrole methylase"/>
    <property type="match status" value="1"/>
</dbReference>
<dbReference type="InterPro" id="IPR008189">
    <property type="entry name" value="rRNA_ssu_MeTfrase_I"/>
</dbReference>
<keyword evidence="2 6" id="KW-0698">rRNA processing</keyword>
<dbReference type="GO" id="GO:0070677">
    <property type="term" value="F:rRNA (cytosine-2'-O-)-methyltransferase activity"/>
    <property type="evidence" value="ECO:0007669"/>
    <property type="project" value="UniProtKB-UniRule"/>
</dbReference>
<evidence type="ECO:0000259" key="7">
    <source>
        <dbReference type="Pfam" id="PF00590"/>
    </source>
</evidence>
<protein>
    <recommendedName>
        <fullName evidence="6">Ribosomal RNA small subunit methyltransferase I</fullName>
        <ecNumber evidence="6">2.1.1.198</ecNumber>
    </recommendedName>
    <alternativeName>
        <fullName evidence="6">16S rRNA 2'-O-ribose C1402 methyltransferase</fullName>
    </alternativeName>
    <alternativeName>
        <fullName evidence="6">rRNA (cytidine-2'-O-)-methyltransferase RsmI</fullName>
    </alternativeName>
</protein>
<dbReference type="EC" id="2.1.1.198" evidence="6"/>
<keyword evidence="1 6" id="KW-0963">Cytoplasm</keyword>
<dbReference type="CDD" id="cd11648">
    <property type="entry name" value="RsmI"/>
    <property type="match status" value="1"/>
</dbReference>
<gene>
    <name evidence="6 8" type="primary">rsmI</name>
    <name evidence="9" type="ORF">VUQ06_02575</name>
    <name evidence="8" type="ORF">VUQ08_03760</name>
</gene>
<dbReference type="InterPro" id="IPR000878">
    <property type="entry name" value="4pyrrol_Mease"/>
</dbReference>
<dbReference type="GO" id="GO:0005737">
    <property type="term" value="C:cytoplasm"/>
    <property type="evidence" value="ECO:0007669"/>
    <property type="project" value="UniProtKB-SubCell"/>
</dbReference>
<dbReference type="Gene3D" id="3.30.950.10">
    <property type="entry name" value="Methyltransferase, Cobalt-precorrin-4 Transmethylase, Domain 2"/>
    <property type="match status" value="1"/>
</dbReference>
<evidence type="ECO:0000313" key="8">
    <source>
        <dbReference type="EMBL" id="XBC46730.1"/>
    </source>
</evidence>
<dbReference type="HAMAP" id="MF_01877">
    <property type="entry name" value="16SrRNA_methyltr_I"/>
    <property type="match status" value="1"/>
</dbReference>
<dbReference type="Pfam" id="PF00590">
    <property type="entry name" value="TP_methylase"/>
    <property type="match status" value="1"/>
</dbReference>
<reference evidence="8" key="1">
    <citation type="submission" date="2023-12" db="EMBL/GenBank/DDBJ databases">
        <title>Dolosigranulum savutii sp. nov. isolated from human upper respiratory samples collected in Botswana.</title>
        <authorList>
            <person name="Kelly M.S."/>
        </authorList>
    </citation>
    <scope>NUCLEOTIDE SEQUENCE</scope>
    <source>
        <strain evidence="9">MSK294</strain>
        <strain evidence="8">MSK433</strain>
    </source>
</reference>
<evidence type="ECO:0000256" key="1">
    <source>
        <dbReference type="ARBA" id="ARBA00022490"/>
    </source>
</evidence>
<dbReference type="AlphaFoldDB" id="A0AB74TRL0"/>
<dbReference type="PANTHER" id="PTHR46111:SF1">
    <property type="entry name" value="RIBOSOMAL RNA SMALL SUBUNIT METHYLTRANSFERASE I"/>
    <property type="match status" value="1"/>
</dbReference>
<dbReference type="InterPro" id="IPR035996">
    <property type="entry name" value="4pyrrol_Methylase_sf"/>
</dbReference>
<dbReference type="FunFam" id="3.40.1010.10:FF:000002">
    <property type="entry name" value="Ribosomal RNA small subunit methyltransferase I"/>
    <property type="match status" value="1"/>
</dbReference>
<dbReference type="InterPro" id="IPR014776">
    <property type="entry name" value="4pyrrole_Mease_sub2"/>
</dbReference>
<evidence type="ECO:0000256" key="3">
    <source>
        <dbReference type="ARBA" id="ARBA00022603"/>
    </source>
</evidence>
<keyword evidence="4 6" id="KW-0808">Transferase</keyword>
<dbReference type="PROSITE" id="PS01296">
    <property type="entry name" value="RSMI"/>
    <property type="match status" value="1"/>
</dbReference>
<evidence type="ECO:0000313" key="9">
    <source>
        <dbReference type="EMBL" id="XBC50117.1"/>
    </source>
</evidence>
<dbReference type="RefSeq" id="WP_347300936.1">
    <property type="nucleotide sequence ID" value="NZ_CP142433.1"/>
</dbReference>
<dbReference type="PIRSF" id="PIRSF005917">
    <property type="entry name" value="MTase_YraL"/>
    <property type="match status" value="1"/>
</dbReference>
<comment type="similarity">
    <text evidence="6">Belongs to the methyltransferase superfamily. RsmI family.</text>
</comment>
<dbReference type="PANTHER" id="PTHR46111">
    <property type="entry name" value="RIBOSOMAL RNA SMALL SUBUNIT METHYLTRANSFERASE I"/>
    <property type="match status" value="1"/>
</dbReference>
<dbReference type="EMBL" id="CP142435">
    <property type="protein sequence ID" value="XBC50117.1"/>
    <property type="molecule type" value="Genomic_DNA"/>
</dbReference>
<organism evidence="8">
    <name type="scientific">Dolosigranulum savutiense</name>
    <dbReference type="NCBI Taxonomy" id="3110288"/>
    <lineage>
        <taxon>Bacteria</taxon>
        <taxon>Bacillati</taxon>
        <taxon>Bacillota</taxon>
        <taxon>Bacilli</taxon>
        <taxon>Lactobacillales</taxon>
        <taxon>Carnobacteriaceae</taxon>
        <taxon>Dolosigranulum</taxon>
    </lineage>
</organism>
<proteinExistence type="inferred from homology"/>
<dbReference type="Gene3D" id="3.40.1010.10">
    <property type="entry name" value="Cobalt-precorrin-4 Transmethylase, Domain 1"/>
    <property type="match status" value="1"/>
</dbReference>
<comment type="catalytic activity">
    <reaction evidence="6">
        <text>cytidine(1402) in 16S rRNA + S-adenosyl-L-methionine = 2'-O-methylcytidine(1402) in 16S rRNA + S-adenosyl-L-homocysteine + H(+)</text>
        <dbReference type="Rhea" id="RHEA:42924"/>
        <dbReference type="Rhea" id="RHEA-COMP:10285"/>
        <dbReference type="Rhea" id="RHEA-COMP:10286"/>
        <dbReference type="ChEBI" id="CHEBI:15378"/>
        <dbReference type="ChEBI" id="CHEBI:57856"/>
        <dbReference type="ChEBI" id="CHEBI:59789"/>
        <dbReference type="ChEBI" id="CHEBI:74495"/>
        <dbReference type="ChEBI" id="CHEBI:82748"/>
        <dbReference type="EC" id="2.1.1.198"/>
    </reaction>
</comment>
<evidence type="ECO:0000256" key="5">
    <source>
        <dbReference type="ARBA" id="ARBA00022691"/>
    </source>
</evidence>
<dbReference type="KEGG" id="dst:VUQ06_02575"/>
<evidence type="ECO:0000256" key="2">
    <source>
        <dbReference type="ARBA" id="ARBA00022552"/>
    </source>
</evidence>
<dbReference type="InterPro" id="IPR018063">
    <property type="entry name" value="SAM_MeTrfase_RsmI_CS"/>
</dbReference>
<sequence>MNRQSSFKDETKLGKLYLVPTPIGNLDDMTFRAVDILHQVDLIAAEDTRHTQKLLNHFNIQTPQISFHEHNTQQRIPELIQKLLEGQSVAQVSDAGMPSISDPGRELTQAAIANHCAVVPLPGANAALTALVASGIAPQPFYFHGFLPRKSSEITAVLTELNQKTETLIFYESPYRVKNVLAIAEEVFGRAREVAVARELTKQYEEFIRGTIAEVSDFLSDNSQLIRGEFVLIFSGNDQPEKLEKSKEWENLSLKEHVEYIMKLEDIRDKWAIKKVASLRDLPKRDVYAAYHEI</sequence>
<evidence type="ECO:0000256" key="4">
    <source>
        <dbReference type="ARBA" id="ARBA00022679"/>
    </source>
</evidence>
<dbReference type="NCBIfam" id="TIGR00096">
    <property type="entry name" value="16S rRNA (cytidine(1402)-2'-O)-methyltransferase"/>
    <property type="match status" value="1"/>
</dbReference>